<keyword evidence="8" id="KW-1185">Reference proteome</keyword>
<dbReference type="InterPro" id="IPR056870">
    <property type="entry name" value="TTC3/DZIP3/RBM44-like_helical"/>
</dbReference>
<sequence length="540" mass="60839">MLETPSPVEGDAGCKPETDQRRPLTTQNGENHSGRQMKCISVQTEYKKQDAETITDEDTEKILKQLISRREQLKNSYQEVLDKQTRSEKQLQVQIKQLKQKRDDEMHKHKENLKSIQDLTTKKEEARKKVEKEGRELSQKEQDLSAELVKLQNKSGSLNQEQAELESKIGELLTEQTAERQEWDAELKSLKKKENEVAQGVLMEQERAQNAEVLALESRRELLLISLDEAEKEAEVTVSYLKVAPPHNEWLQLKQKWQTRLTAIRQMKANLMEQFNLQINQVRGGTKLSHLPLLPAPNLPPPPSDPNLMLQKIAFAAPPIRNQGPAAQLSIPIPATDHPFQKSLLGPAPYLLPRPPLLPFTPRNFMGTIHAAPRSPGIADPHNITDVPGLPNTDKLSKILEKLQARFPQCNKAQLTDILQQVKLKRGTLSGLTVEELCQLVATQLQEPLLGGHPNPALKATQPIGHGRPQYQNTQRASPFLPPSTGAYAGRPQLCLICQQNVQPHELQPMSCNHVMHTTCVRSWAITNKNNSCPFCPSQR</sequence>
<accession>A0AAV2ZUD3</accession>
<evidence type="ECO:0000313" key="7">
    <source>
        <dbReference type="EMBL" id="DBA16235.1"/>
    </source>
</evidence>
<comment type="caution">
    <text evidence="7">The sequence shown here is derived from an EMBL/GenBank/DDBJ whole genome shotgun (WGS) entry which is preliminary data.</text>
</comment>
<feature type="compositionally biased region" description="Basic and acidic residues" evidence="5">
    <location>
        <begin position="120"/>
        <end position="141"/>
    </location>
</feature>
<keyword evidence="2 4" id="KW-0863">Zinc-finger</keyword>
<evidence type="ECO:0000259" key="6">
    <source>
        <dbReference type="PROSITE" id="PS50089"/>
    </source>
</evidence>
<dbReference type="GO" id="GO:0008270">
    <property type="term" value="F:zinc ion binding"/>
    <property type="evidence" value="ECO:0007669"/>
    <property type="project" value="UniProtKB-KW"/>
</dbReference>
<dbReference type="PANTHER" id="PTHR15727">
    <property type="entry name" value="RING FINGER PROTEIN 214"/>
    <property type="match status" value="1"/>
</dbReference>
<evidence type="ECO:0000256" key="4">
    <source>
        <dbReference type="PROSITE-ProRule" id="PRU00175"/>
    </source>
</evidence>
<organism evidence="7 8">
    <name type="scientific">Pyxicephalus adspersus</name>
    <name type="common">African bullfrog</name>
    <dbReference type="NCBI Taxonomy" id="30357"/>
    <lineage>
        <taxon>Eukaryota</taxon>
        <taxon>Metazoa</taxon>
        <taxon>Chordata</taxon>
        <taxon>Craniata</taxon>
        <taxon>Vertebrata</taxon>
        <taxon>Euteleostomi</taxon>
        <taxon>Amphibia</taxon>
        <taxon>Batrachia</taxon>
        <taxon>Anura</taxon>
        <taxon>Neobatrachia</taxon>
        <taxon>Ranoidea</taxon>
        <taxon>Pyxicephalidae</taxon>
        <taxon>Pyxicephalinae</taxon>
        <taxon>Pyxicephalus</taxon>
    </lineage>
</organism>
<protein>
    <recommendedName>
        <fullName evidence="6">RING-type domain-containing protein</fullName>
    </recommendedName>
</protein>
<feature type="region of interest" description="Disordered" evidence="5">
    <location>
        <begin position="462"/>
        <end position="483"/>
    </location>
</feature>
<keyword evidence="1" id="KW-0479">Metal-binding</keyword>
<dbReference type="Gene3D" id="3.30.40.10">
    <property type="entry name" value="Zinc/RING finger domain, C3HC4 (zinc finger)"/>
    <property type="match status" value="1"/>
</dbReference>
<dbReference type="GO" id="GO:0004842">
    <property type="term" value="F:ubiquitin-protein transferase activity"/>
    <property type="evidence" value="ECO:0007669"/>
    <property type="project" value="TreeGrafter"/>
</dbReference>
<feature type="domain" description="RING-type" evidence="6">
    <location>
        <begin position="495"/>
        <end position="536"/>
    </location>
</feature>
<evidence type="ECO:0000256" key="5">
    <source>
        <dbReference type="SAM" id="MobiDB-lite"/>
    </source>
</evidence>
<dbReference type="Proteomes" id="UP001181693">
    <property type="component" value="Unassembled WGS sequence"/>
</dbReference>
<gene>
    <name evidence="7" type="ORF">GDO54_003648</name>
</gene>
<dbReference type="InterPro" id="IPR056872">
    <property type="entry name" value="TTC3/DZIP3-like_helical"/>
</dbReference>
<dbReference type="SUPFAM" id="SSF90257">
    <property type="entry name" value="Myosin rod fragments"/>
    <property type="match status" value="1"/>
</dbReference>
<evidence type="ECO:0000256" key="3">
    <source>
        <dbReference type="ARBA" id="ARBA00022833"/>
    </source>
</evidence>
<dbReference type="Pfam" id="PF24525">
    <property type="entry name" value="TTC3"/>
    <property type="match status" value="1"/>
</dbReference>
<feature type="compositionally biased region" description="Basic and acidic residues" evidence="5">
    <location>
        <begin position="12"/>
        <end position="22"/>
    </location>
</feature>
<dbReference type="PROSITE" id="PS50089">
    <property type="entry name" value="ZF_RING_2"/>
    <property type="match status" value="1"/>
</dbReference>
<dbReference type="PANTHER" id="PTHR15727:SF3">
    <property type="entry name" value="RING FINGER PROTEIN 214"/>
    <property type="match status" value="1"/>
</dbReference>
<feature type="region of interest" description="Disordered" evidence="5">
    <location>
        <begin position="1"/>
        <end position="40"/>
    </location>
</feature>
<keyword evidence="3" id="KW-0862">Zinc</keyword>
<evidence type="ECO:0000256" key="1">
    <source>
        <dbReference type="ARBA" id="ARBA00022723"/>
    </source>
</evidence>
<feature type="compositionally biased region" description="Basic and acidic residues" evidence="5">
    <location>
        <begin position="80"/>
        <end position="89"/>
    </location>
</feature>
<dbReference type="SUPFAM" id="SSF57850">
    <property type="entry name" value="RING/U-box"/>
    <property type="match status" value="1"/>
</dbReference>
<dbReference type="EMBL" id="DYDO01000011">
    <property type="protein sequence ID" value="DBA16235.1"/>
    <property type="molecule type" value="Genomic_DNA"/>
</dbReference>
<feature type="region of interest" description="Disordered" evidence="5">
    <location>
        <begin position="78"/>
        <end position="141"/>
    </location>
</feature>
<proteinExistence type="predicted"/>
<reference evidence="7" key="1">
    <citation type="thesis" date="2020" institute="ProQuest LLC" country="789 East Eisenhower Parkway, Ann Arbor, MI, USA">
        <title>Comparative Genomics and Chromosome Evolution.</title>
        <authorList>
            <person name="Mudd A.B."/>
        </authorList>
    </citation>
    <scope>NUCLEOTIDE SEQUENCE</scope>
    <source>
        <strain evidence="7">1538</strain>
        <tissue evidence="7">Blood</tissue>
    </source>
</reference>
<dbReference type="InterPro" id="IPR001841">
    <property type="entry name" value="Znf_RING"/>
</dbReference>
<dbReference type="InterPro" id="IPR013083">
    <property type="entry name" value="Znf_RING/FYVE/PHD"/>
</dbReference>
<dbReference type="Pfam" id="PF13639">
    <property type="entry name" value="zf-RING_2"/>
    <property type="match status" value="1"/>
</dbReference>
<dbReference type="SMART" id="SM00184">
    <property type="entry name" value="RING"/>
    <property type="match status" value="1"/>
</dbReference>
<name>A0AAV2ZUD3_PYXAD</name>
<dbReference type="Pfam" id="PF24905">
    <property type="entry name" value="TTC3_9th"/>
    <property type="match status" value="1"/>
</dbReference>
<evidence type="ECO:0000313" key="8">
    <source>
        <dbReference type="Proteomes" id="UP001181693"/>
    </source>
</evidence>
<evidence type="ECO:0000256" key="2">
    <source>
        <dbReference type="ARBA" id="ARBA00022771"/>
    </source>
</evidence>
<dbReference type="AlphaFoldDB" id="A0AAV2ZUD3"/>